<evidence type="ECO:0000256" key="3">
    <source>
        <dbReference type="ARBA" id="ARBA00023237"/>
    </source>
</evidence>
<evidence type="ECO:0000313" key="8">
    <source>
        <dbReference type="EMBL" id="GAL86302.1"/>
    </source>
</evidence>
<dbReference type="InterPro" id="IPR011042">
    <property type="entry name" value="6-blade_b-propeller_TolB-like"/>
</dbReference>
<dbReference type="InterPro" id="IPR011659">
    <property type="entry name" value="WD40"/>
</dbReference>
<dbReference type="PANTHER" id="PTHR30329">
    <property type="entry name" value="STATOR ELEMENT OF FLAGELLAR MOTOR COMPLEX"/>
    <property type="match status" value="1"/>
</dbReference>
<dbReference type="STRING" id="153721.MYP_3531"/>
<protein>
    <recommendedName>
        <fullName evidence="7">OmpA-like domain-containing protein</fullName>
    </recommendedName>
</protein>
<reference evidence="8 9" key="1">
    <citation type="submission" date="2014-09" db="EMBL/GenBank/DDBJ databases">
        <title>Sporocytophaga myxococcoides PG-01 genome sequencing.</title>
        <authorList>
            <person name="Liu L."/>
            <person name="Gao P.J."/>
            <person name="Chen G.J."/>
            <person name="Wang L.S."/>
        </authorList>
    </citation>
    <scope>NUCLEOTIDE SEQUENCE [LARGE SCALE GENOMIC DNA]</scope>
    <source>
        <strain evidence="8 9">PG-01</strain>
    </source>
</reference>
<feature type="chain" id="PRO_5001945167" description="OmpA-like domain-containing protein" evidence="6">
    <location>
        <begin position="25"/>
        <end position="636"/>
    </location>
</feature>
<evidence type="ECO:0000256" key="6">
    <source>
        <dbReference type="SAM" id="SignalP"/>
    </source>
</evidence>
<accession>A0A098LIU8</accession>
<dbReference type="Pfam" id="PF07676">
    <property type="entry name" value="PD40"/>
    <property type="match status" value="3"/>
</dbReference>
<dbReference type="PANTHER" id="PTHR30329:SF21">
    <property type="entry name" value="LIPOPROTEIN YIAD-RELATED"/>
    <property type="match status" value="1"/>
</dbReference>
<evidence type="ECO:0000256" key="1">
    <source>
        <dbReference type="ARBA" id="ARBA00004442"/>
    </source>
</evidence>
<keyword evidence="2 4" id="KW-0472">Membrane</keyword>
<dbReference type="Gene3D" id="1.25.40.10">
    <property type="entry name" value="Tetratricopeptide repeat domain"/>
    <property type="match status" value="1"/>
</dbReference>
<dbReference type="GO" id="GO:0009279">
    <property type="term" value="C:cell outer membrane"/>
    <property type="evidence" value="ECO:0007669"/>
    <property type="project" value="UniProtKB-SubCell"/>
</dbReference>
<dbReference type="Gene3D" id="2.60.40.1120">
    <property type="entry name" value="Carboxypeptidase-like, regulatory domain"/>
    <property type="match status" value="1"/>
</dbReference>
<dbReference type="InterPro" id="IPR006664">
    <property type="entry name" value="OMP_bac"/>
</dbReference>
<feature type="region of interest" description="Disordered" evidence="5">
    <location>
        <begin position="605"/>
        <end position="636"/>
    </location>
</feature>
<evidence type="ECO:0000256" key="4">
    <source>
        <dbReference type="PROSITE-ProRule" id="PRU00473"/>
    </source>
</evidence>
<name>A0A098LIU8_9BACT</name>
<dbReference type="PROSITE" id="PS51123">
    <property type="entry name" value="OMPA_2"/>
    <property type="match status" value="1"/>
</dbReference>
<dbReference type="Gene3D" id="2.120.10.30">
    <property type="entry name" value="TolB, C-terminal domain"/>
    <property type="match status" value="1"/>
</dbReference>
<dbReference type="Gene3D" id="3.30.1330.60">
    <property type="entry name" value="OmpA-like domain"/>
    <property type="match status" value="1"/>
</dbReference>
<evidence type="ECO:0000256" key="5">
    <source>
        <dbReference type="SAM" id="MobiDB-lite"/>
    </source>
</evidence>
<dbReference type="RefSeq" id="WP_045465962.1">
    <property type="nucleotide sequence ID" value="NZ_BBLT01000007.1"/>
</dbReference>
<dbReference type="InterPro" id="IPR050330">
    <property type="entry name" value="Bact_OuterMem_StrucFunc"/>
</dbReference>
<comment type="caution">
    <text evidence="8">The sequence shown here is derived from an EMBL/GenBank/DDBJ whole genome shotgun (WGS) entry which is preliminary data.</text>
</comment>
<dbReference type="SUPFAM" id="SSF82171">
    <property type="entry name" value="DPP6 N-terminal domain-like"/>
    <property type="match status" value="2"/>
</dbReference>
<feature type="domain" description="OmpA-like" evidence="7">
    <location>
        <begin position="521"/>
        <end position="636"/>
    </location>
</feature>
<gene>
    <name evidence="8" type="ORF">MYP_3531</name>
</gene>
<organism evidence="8 9">
    <name type="scientific">Sporocytophaga myxococcoides</name>
    <dbReference type="NCBI Taxonomy" id="153721"/>
    <lineage>
        <taxon>Bacteria</taxon>
        <taxon>Pseudomonadati</taxon>
        <taxon>Bacteroidota</taxon>
        <taxon>Cytophagia</taxon>
        <taxon>Cytophagales</taxon>
        <taxon>Cytophagaceae</taxon>
        <taxon>Sporocytophaga</taxon>
    </lineage>
</organism>
<comment type="subcellular location">
    <subcellularLocation>
        <location evidence="1">Cell outer membrane</location>
    </subcellularLocation>
</comment>
<dbReference type="eggNOG" id="COG0823">
    <property type="taxonomic scope" value="Bacteria"/>
</dbReference>
<dbReference type="EMBL" id="BBLT01000007">
    <property type="protein sequence ID" value="GAL86302.1"/>
    <property type="molecule type" value="Genomic_DNA"/>
</dbReference>
<dbReference type="AlphaFoldDB" id="A0A098LIU8"/>
<proteinExistence type="predicted"/>
<dbReference type="PRINTS" id="PR01021">
    <property type="entry name" value="OMPADOMAIN"/>
</dbReference>
<dbReference type="Pfam" id="PF00691">
    <property type="entry name" value="OmpA"/>
    <property type="match status" value="1"/>
</dbReference>
<dbReference type="SUPFAM" id="SSF103088">
    <property type="entry name" value="OmpA-like"/>
    <property type="match status" value="1"/>
</dbReference>
<keyword evidence="3" id="KW-0998">Cell outer membrane</keyword>
<dbReference type="CDD" id="cd07185">
    <property type="entry name" value="OmpA_C-like"/>
    <property type="match status" value="1"/>
</dbReference>
<evidence type="ECO:0000256" key="2">
    <source>
        <dbReference type="ARBA" id="ARBA00023136"/>
    </source>
</evidence>
<keyword evidence="6" id="KW-0732">Signal</keyword>
<dbReference type="InterPro" id="IPR006665">
    <property type="entry name" value="OmpA-like"/>
</dbReference>
<evidence type="ECO:0000259" key="7">
    <source>
        <dbReference type="PROSITE" id="PS51123"/>
    </source>
</evidence>
<dbReference type="InterPro" id="IPR036737">
    <property type="entry name" value="OmpA-like_sf"/>
</dbReference>
<dbReference type="OrthoDB" id="9809364at2"/>
<dbReference type="SUPFAM" id="SSF48452">
    <property type="entry name" value="TPR-like"/>
    <property type="match status" value="1"/>
</dbReference>
<dbReference type="InterPro" id="IPR011990">
    <property type="entry name" value="TPR-like_helical_dom_sf"/>
</dbReference>
<evidence type="ECO:0000313" key="9">
    <source>
        <dbReference type="Proteomes" id="UP000030185"/>
    </source>
</evidence>
<sequence length="636" mass="70746">MKRILRIYCLLFFLSLQSTFNAFAQDKDIAKIQSQVDELIKAGEYEDALEPILKLTSLKPEDPEIAYKTGVIYFNLKDAIKAQPYFEKAKNGGAKASDLALFIGDCYHLSHKLEEAINAYEGYKATLKLKEKDKLKLVNQKIDYCKNGLELIKNPQKVTITNLGAGVNSKYADYVPAVSVDESILVFTSRRDNSTGGEKFPDDNQYYEDIYISQKDNGVWGPSVQFGDGINTSTHDACVGISPDGQEIYLYKIDNGGDLFVSELNGSEWKTPKSLGSQVNSSSRESSASISADNKTLFFTSDRKGVGAMDIYMTRRQANGEWGKPILLGPQINTPLDEESPFIHADGKTLYFSSKGHNSMGGFDIFSVSIDIETGEILSEPVNVGYPINTAGDDVFFVWSADNKRAYFSSEREGGFGMKDIYMLERNAKASLAVLKGVIMNSETKSPVAATIIVSDINKKKILGAYNSNSSTGKYTIVLPAGKNYGVSVEALGYLFYSKNINIPSLNEYVEMNDSIFLEKVVKGKRMILRNVFFDVNKSTLRDESLPELDRLLEMLKANPNIKVRIGGYTDNDGNDEHNLKLSESRAKSVYDYLISKGIPNEQLSYKGFGKEHPIAPNDTPENKQLNRRTEAEIIE</sequence>
<keyword evidence="9" id="KW-1185">Reference proteome</keyword>
<dbReference type="eggNOG" id="COG2885">
    <property type="taxonomic scope" value="Bacteria"/>
</dbReference>
<feature type="signal peptide" evidence="6">
    <location>
        <begin position="1"/>
        <end position="24"/>
    </location>
</feature>
<dbReference type="Proteomes" id="UP000030185">
    <property type="component" value="Unassembled WGS sequence"/>
</dbReference>